<dbReference type="EMBL" id="LR798276">
    <property type="protein sequence ID" value="CAB5218855.1"/>
    <property type="molecule type" value="Genomic_DNA"/>
</dbReference>
<accession>A0A6J5L431</accession>
<proteinExistence type="predicted"/>
<evidence type="ECO:0000313" key="2">
    <source>
        <dbReference type="EMBL" id="CAB5218855.1"/>
    </source>
</evidence>
<organism evidence="1">
    <name type="scientific">uncultured Caudovirales phage</name>
    <dbReference type="NCBI Taxonomy" id="2100421"/>
    <lineage>
        <taxon>Viruses</taxon>
        <taxon>Duplodnaviria</taxon>
        <taxon>Heunggongvirae</taxon>
        <taxon>Uroviricota</taxon>
        <taxon>Caudoviricetes</taxon>
        <taxon>Peduoviridae</taxon>
        <taxon>Maltschvirus</taxon>
        <taxon>Maltschvirus maltsch</taxon>
    </lineage>
</organism>
<protein>
    <submittedName>
        <fullName evidence="1">Uncharacterized protein</fullName>
    </submittedName>
</protein>
<dbReference type="EMBL" id="LR796220">
    <property type="protein sequence ID" value="CAB4128352.1"/>
    <property type="molecule type" value="Genomic_DNA"/>
</dbReference>
<reference evidence="1" key="1">
    <citation type="submission" date="2020-04" db="EMBL/GenBank/DDBJ databases">
        <authorList>
            <person name="Chiriac C."/>
            <person name="Salcher M."/>
            <person name="Ghai R."/>
            <person name="Kavagutti S V."/>
        </authorList>
    </citation>
    <scope>NUCLEOTIDE SEQUENCE</scope>
</reference>
<gene>
    <name evidence="1" type="ORF">UFOVP110_28</name>
    <name evidence="2" type="ORF">UFOVP223_2</name>
</gene>
<evidence type="ECO:0000313" key="1">
    <source>
        <dbReference type="EMBL" id="CAB4128352.1"/>
    </source>
</evidence>
<sequence>MTEVKVHHTPEWLEARSRVVAKLVEEGILDTKNGQAGFYRGDEWVSIYELLEGDMA</sequence>
<name>A0A6J5L431_9CAUD</name>